<dbReference type="PANTHER" id="PTHR43236">
    <property type="entry name" value="ANTITOXIN HIGA1"/>
    <property type="match status" value="1"/>
</dbReference>
<dbReference type="InterPro" id="IPR010359">
    <property type="entry name" value="IrrE_HExxH"/>
</dbReference>
<keyword evidence="3" id="KW-1185">Reference proteome</keyword>
<dbReference type="OrthoDB" id="9796786at2"/>
<proteinExistence type="predicted"/>
<gene>
    <name evidence="2" type="ORF">NCTC13294_00774</name>
</gene>
<dbReference type="RefSeq" id="WP_115611005.1">
    <property type="nucleotide sequence ID" value="NZ_JBHLZC010000001.1"/>
</dbReference>
<evidence type="ECO:0000313" key="2">
    <source>
        <dbReference type="EMBL" id="SUX20560.1"/>
    </source>
</evidence>
<reference evidence="2 3" key="1">
    <citation type="submission" date="2018-06" db="EMBL/GenBank/DDBJ databases">
        <authorList>
            <consortium name="Pathogen Informatics"/>
            <person name="Doyle S."/>
        </authorList>
    </citation>
    <scope>NUCLEOTIDE SEQUENCE [LARGE SCALE GENOMIC DNA]</scope>
    <source>
        <strain evidence="2 3">NCTC13294</strain>
    </source>
</reference>
<dbReference type="Gene3D" id="1.10.10.2910">
    <property type="match status" value="1"/>
</dbReference>
<name>A0A381E3E8_9GAMM</name>
<evidence type="ECO:0000259" key="1">
    <source>
        <dbReference type="Pfam" id="PF06114"/>
    </source>
</evidence>
<sequence length="383" mass="43060">MSIEFQISRAILDWIAAQQVPKKNVDMLAQELSRTEKERARFLQGFITPTQAEKLAKMADIPFGFLFLDKPPQLQSPALPDFRTTQDAVPLSRNFFDTLADIQTKVDWYREYLANIGALPEYLPFVGKFPLQDNPSVEAVIADMRSTLKVSNAAEWRNKGGNGSYFSHLYKQLESVGILIFNNGVVKNNNNRPLDVHEFRGFAIADKQVPVIFVNNADAKSAQLFTLLHEATHIWIGESAISNPSPKEEQQAERFCNRVAAEFLVPGEMLQHEWGKNDEADRLDKLASYFCVSKQVIAIKAVQLGLMSPSGWLELREAELRDKRENSGGGGNFYRVLPVRNSKRLTDAVVCAAMNNQLLLRDAGHLLNIQPATVLSLYREGSH</sequence>
<dbReference type="Pfam" id="PF06114">
    <property type="entry name" value="Peptidase_M78"/>
    <property type="match status" value="1"/>
</dbReference>
<dbReference type="InterPro" id="IPR052345">
    <property type="entry name" value="Rad_response_metalloprotease"/>
</dbReference>
<feature type="domain" description="IrrE N-terminal-like" evidence="1">
    <location>
        <begin position="198"/>
        <end position="300"/>
    </location>
</feature>
<protein>
    <submittedName>
        <fullName evidence="2">Domain of uncharacterized function (DUF955)</fullName>
    </submittedName>
</protein>
<dbReference type="EMBL" id="UFUW01000001">
    <property type="protein sequence ID" value="SUX20560.1"/>
    <property type="molecule type" value="Genomic_DNA"/>
</dbReference>
<dbReference type="PANTHER" id="PTHR43236:SF2">
    <property type="entry name" value="BLL0069 PROTEIN"/>
    <property type="match status" value="1"/>
</dbReference>
<evidence type="ECO:0000313" key="3">
    <source>
        <dbReference type="Proteomes" id="UP000254572"/>
    </source>
</evidence>
<dbReference type="Proteomes" id="UP000254572">
    <property type="component" value="Unassembled WGS sequence"/>
</dbReference>
<dbReference type="AlphaFoldDB" id="A0A381E3E8"/>
<organism evidence="2 3">
    <name type="scientific">Cardiobacterium valvarum</name>
    <dbReference type="NCBI Taxonomy" id="194702"/>
    <lineage>
        <taxon>Bacteria</taxon>
        <taxon>Pseudomonadati</taxon>
        <taxon>Pseudomonadota</taxon>
        <taxon>Gammaproteobacteria</taxon>
        <taxon>Cardiobacteriales</taxon>
        <taxon>Cardiobacteriaceae</taxon>
        <taxon>Cardiobacterium</taxon>
    </lineage>
</organism>
<accession>A0A381E3E8</accession>